<sequence length="139" mass="14019">MSTVGSSTSSKGNAANDGQVVSSMPQPKAESAPGDLARDGAGDSEQAHATGGKGSATSMQDPGASAAEQAYWKTVGKDVMAGRRFILSGVSVRPALGLHDLLASSASVGSAAPTFDMSFRPAALAPLDQDTLELCLPPW</sequence>
<dbReference type="EMBL" id="BLLF01000116">
    <property type="protein sequence ID" value="GFH07802.1"/>
    <property type="molecule type" value="Genomic_DNA"/>
</dbReference>
<comment type="caution">
    <text evidence="2">The sequence shown here is derived from an EMBL/GenBank/DDBJ whole genome shotgun (WGS) entry which is preliminary data.</text>
</comment>
<feature type="compositionally biased region" description="Polar residues" evidence="1">
    <location>
        <begin position="1"/>
        <end position="13"/>
    </location>
</feature>
<reference evidence="2 3" key="1">
    <citation type="submission" date="2020-02" db="EMBL/GenBank/DDBJ databases">
        <title>Draft genome sequence of Haematococcus lacustris strain NIES-144.</title>
        <authorList>
            <person name="Morimoto D."/>
            <person name="Nakagawa S."/>
            <person name="Yoshida T."/>
            <person name="Sawayama S."/>
        </authorList>
    </citation>
    <scope>NUCLEOTIDE SEQUENCE [LARGE SCALE GENOMIC DNA]</scope>
    <source>
        <strain evidence="2 3">NIES-144</strain>
    </source>
</reference>
<accession>A0A699YXQ1</accession>
<evidence type="ECO:0000256" key="1">
    <source>
        <dbReference type="SAM" id="MobiDB-lite"/>
    </source>
</evidence>
<dbReference type="AlphaFoldDB" id="A0A699YXQ1"/>
<proteinExistence type="predicted"/>
<keyword evidence="3" id="KW-1185">Reference proteome</keyword>
<name>A0A699YXQ1_HAELA</name>
<dbReference type="Proteomes" id="UP000485058">
    <property type="component" value="Unassembled WGS sequence"/>
</dbReference>
<protein>
    <submittedName>
        <fullName evidence="2">Uncharacterized protein</fullName>
    </submittedName>
</protein>
<evidence type="ECO:0000313" key="2">
    <source>
        <dbReference type="EMBL" id="GFH07802.1"/>
    </source>
</evidence>
<organism evidence="2 3">
    <name type="scientific">Haematococcus lacustris</name>
    <name type="common">Green alga</name>
    <name type="synonym">Haematococcus pluvialis</name>
    <dbReference type="NCBI Taxonomy" id="44745"/>
    <lineage>
        <taxon>Eukaryota</taxon>
        <taxon>Viridiplantae</taxon>
        <taxon>Chlorophyta</taxon>
        <taxon>core chlorophytes</taxon>
        <taxon>Chlorophyceae</taxon>
        <taxon>CS clade</taxon>
        <taxon>Chlamydomonadales</taxon>
        <taxon>Haematococcaceae</taxon>
        <taxon>Haematococcus</taxon>
    </lineage>
</organism>
<evidence type="ECO:0000313" key="3">
    <source>
        <dbReference type="Proteomes" id="UP000485058"/>
    </source>
</evidence>
<gene>
    <name evidence="2" type="ORF">HaLaN_02661</name>
</gene>
<feature type="region of interest" description="Disordered" evidence="1">
    <location>
        <begin position="1"/>
        <end position="67"/>
    </location>
</feature>
<feature type="non-terminal residue" evidence="2">
    <location>
        <position position="1"/>
    </location>
</feature>
<feature type="non-terminal residue" evidence="2">
    <location>
        <position position="139"/>
    </location>
</feature>